<reference evidence="4 5" key="1">
    <citation type="submission" date="2021-04" db="EMBL/GenBank/DDBJ databases">
        <authorList>
            <person name="Bliznina A."/>
        </authorList>
    </citation>
    <scope>NUCLEOTIDE SEQUENCE [LARGE SCALE GENOMIC DNA]</scope>
</reference>
<evidence type="ECO:0000256" key="1">
    <source>
        <dbReference type="ARBA" id="ARBA00023098"/>
    </source>
</evidence>
<dbReference type="Proteomes" id="UP001158576">
    <property type="component" value="Chromosome PAR"/>
</dbReference>
<dbReference type="SUPFAM" id="SSF52151">
    <property type="entry name" value="FabD/lysophospholipase-like"/>
    <property type="match status" value="1"/>
</dbReference>
<feature type="short sequence motif" description="GXSXG" evidence="2">
    <location>
        <begin position="42"/>
        <end position="46"/>
    </location>
</feature>
<evidence type="ECO:0000256" key="2">
    <source>
        <dbReference type="PROSITE-ProRule" id="PRU01161"/>
    </source>
</evidence>
<dbReference type="PANTHER" id="PTHR12406">
    <property type="entry name" value="CALCIUM-INDEPENDENT PHOSPHOLIPASE A2 IPLA2 -RELATED"/>
    <property type="match status" value="1"/>
</dbReference>
<keyword evidence="5" id="KW-1185">Reference proteome</keyword>
<name>A0ABN7RSU2_OIKDI</name>
<keyword evidence="1 2" id="KW-0443">Lipid metabolism</keyword>
<evidence type="ECO:0000259" key="3">
    <source>
        <dbReference type="PROSITE" id="PS51635"/>
    </source>
</evidence>
<organism evidence="4 5">
    <name type="scientific">Oikopleura dioica</name>
    <name type="common">Tunicate</name>
    <dbReference type="NCBI Taxonomy" id="34765"/>
    <lineage>
        <taxon>Eukaryota</taxon>
        <taxon>Metazoa</taxon>
        <taxon>Chordata</taxon>
        <taxon>Tunicata</taxon>
        <taxon>Appendicularia</taxon>
        <taxon>Copelata</taxon>
        <taxon>Oikopleuridae</taxon>
        <taxon>Oikopleura</taxon>
    </lineage>
</organism>
<dbReference type="EMBL" id="OU015568">
    <property type="protein sequence ID" value="CAG5084697.1"/>
    <property type="molecule type" value="Genomic_DNA"/>
</dbReference>
<feature type="short sequence motif" description="GXGXXG" evidence="2">
    <location>
        <begin position="11"/>
        <end position="16"/>
    </location>
</feature>
<dbReference type="InterPro" id="IPR033562">
    <property type="entry name" value="PLPL"/>
</dbReference>
<feature type="active site" description="Nucleophile" evidence="2">
    <location>
        <position position="44"/>
    </location>
</feature>
<proteinExistence type="predicted"/>
<protein>
    <submittedName>
        <fullName evidence="4">Oidioi.mRNA.OKI2018_I69.PAR.g10713.t1.cds</fullName>
    </submittedName>
</protein>
<sequence length="261" mass="29355">MGRFRMISYAGCGFNGAYYLGVNKVLLANLSKFIEKEPLYAGVSAGSISASSAAVFGLRTDDYELDFVKKFRAKAAKTRFTNELKHVLRDLLDDYFPADADDICNGRVHLGITEMSGKHPKFGIHEKSVIKSQFENKEDFVNTVLASCLVPYWAGTVPVTMSGKNYYDGGFTDNLLDIFPSKTVRIQPFSTSSNDANICPAKKYARNVRLVAGKHLTFYLTSENFERLLYRALFGGNDQWMDKIMNQGQHDATVWLEKYVK</sequence>
<dbReference type="Pfam" id="PF01734">
    <property type="entry name" value="Patatin"/>
    <property type="match status" value="1"/>
</dbReference>
<dbReference type="PROSITE" id="PS51635">
    <property type="entry name" value="PNPLA"/>
    <property type="match status" value="1"/>
</dbReference>
<feature type="short sequence motif" description="DGA/G" evidence="2">
    <location>
        <begin position="168"/>
        <end position="170"/>
    </location>
</feature>
<feature type="active site" description="Proton acceptor" evidence="2">
    <location>
        <position position="168"/>
    </location>
</feature>
<dbReference type="InterPro" id="IPR002641">
    <property type="entry name" value="PNPLA_dom"/>
</dbReference>
<accession>A0ABN7RSU2</accession>
<evidence type="ECO:0000313" key="4">
    <source>
        <dbReference type="EMBL" id="CAG5084697.1"/>
    </source>
</evidence>
<dbReference type="PANTHER" id="PTHR12406:SF7">
    <property type="entry name" value="PATATIN-LIKE PHOSPHOLIPASE DOMAIN-CONTAINING PROTEIN 4"/>
    <property type="match status" value="1"/>
</dbReference>
<keyword evidence="2" id="KW-0442">Lipid degradation</keyword>
<feature type="domain" description="PNPLA" evidence="3">
    <location>
        <begin position="7"/>
        <end position="185"/>
    </location>
</feature>
<gene>
    <name evidence="4" type="ORF">OKIOD_LOCUS2271</name>
</gene>
<evidence type="ECO:0000313" key="5">
    <source>
        <dbReference type="Proteomes" id="UP001158576"/>
    </source>
</evidence>
<keyword evidence="2" id="KW-0378">Hydrolase</keyword>
<dbReference type="InterPro" id="IPR016035">
    <property type="entry name" value="Acyl_Trfase/lysoPLipase"/>
</dbReference>